<evidence type="ECO:0000313" key="4">
    <source>
        <dbReference type="EMBL" id="KAL2911668.1"/>
    </source>
</evidence>
<evidence type="ECO:0000259" key="3">
    <source>
        <dbReference type="Pfam" id="PF04446"/>
    </source>
</evidence>
<proteinExistence type="predicted"/>
<sequence length="364" mass="40824">MTFPPSALAALASMYESEAAQRLKAIEGQFDMAIRPTDHFVIRIDGVAFSTFTRGVELPFDERITRAMVSTTCDLVTRFNALTGYTQSDEISLVFPAAEVPSDSPYAAMLQIRNSKKRSPKRKHETVADADLMAEDSDAPASANAVSSDAQSVQLAQTDGRVHMYNGRIQKLASVTASFAAARFNYHLSTPASQWDSLPNERVRERMLAHEAYFDSRVFALPDLRVAADSIFWRSNFDGLRNAVSHVAQSRFSRKELHGKSVRKQIDMLEAAGIDILASFSARHIFGTWVKREQFLLENAVNPKTGEPVEGPVLRTRLRTGSFNWADWTEDERTLFAASKFWPQDERAPPMDLLNEQKSNRIDQ</sequence>
<gene>
    <name evidence="4" type="ORF">HK105_208876</name>
</gene>
<accession>A0ABR4MWM7</accession>
<dbReference type="Proteomes" id="UP001527925">
    <property type="component" value="Unassembled WGS sequence"/>
</dbReference>
<keyword evidence="5" id="KW-1185">Reference proteome</keyword>
<name>A0ABR4MWM7_9FUNG</name>
<dbReference type="InterPro" id="IPR007537">
    <property type="entry name" value="tRNAHis_GuaTrfase_Thg1"/>
</dbReference>
<dbReference type="Gene3D" id="3.30.70.3000">
    <property type="match status" value="1"/>
</dbReference>
<evidence type="ECO:0000313" key="5">
    <source>
        <dbReference type="Proteomes" id="UP001527925"/>
    </source>
</evidence>
<comment type="caution">
    <text evidence="4">The sequence shown here is derived from an EMBL/GenBank/DDBJ whole genome shotgun (WGS) entry which is preliminary data.</text>
</comment>
<evidence type="ECO:0000256" key="1">
    <source>
        <dbReference type="ARBA" id="ARBA00015443"/>
    </source>
</evidence>
<dbReference type="EMBL" id="JADGIZ020000094">
    <property type="protein sequence ID" value="KAL2911668.1"/>
    <property type="molecule type" value="Genomic_DNA"/>
</dbReference>
<evidence type="ECO:0000256" key="2">
    <source>
        <dbReference type="ARBA" id="ARBA00032480"/>
    </source>
</evidence>
<dbReference type="PANTHER" id="PTHR12729">
    <property type="entry name" value="TRNA(HIS) GUANYLYLTRANSFERASE-RELATED"/>
    <property type="match status" value="1"/>
</dbReference>
<dbReference type="Pfam" id="PF04446">
    <property type="entry name" value="Thg1"/>
    <property type="match status" value="1"/>
</dbReference>
<feature type="domain" description="tRNAHis guanylyltransferase catalytic" evidence="3">
    <location>
        <begin position="21"/>
        <end position="98"/>
    </location>
</feature>
<dbReference type="PANTHER" id="PTHR12729:SF1">
    <property type="entry name" value="TRNAHIS GUANYLYLTRANSFERASE CATALYTIC DOMAIN-CONTAINING PROTEIN"/>
    <property type="match status" value="1"/>
</dbReference>
<reference evidence="4 5" key="1">
    <citation type="submission" date="2023-09" db="EMBL/GenBank/DDBJ databases">
        <title>Pangenome analysis of Batrachochytrium dendrobatidis and related Chytrids.</title>
        <authorList>
            <person name="Yacoub M.N."/>
            <person name="Stajich J.E."/>
            <person name="James T.Y."/>
        </authorList>
    </citation>
    <scope>NUCLEOTIDE SEQUENCE [LARGE SCALE GENOMIC DNA]</scope>
    <source>
        <strain evidence="4 5">JEL0888</strain>
    </source>
</reference>
<dbReference type="InterPro" id="IPR038469">
    <property type="entry name" value="tRNAHis_GuaTrfase_Thg1_sf"/>
</dbReference>
<dbReference type="InterPro" id="IPR024956">
    <property type="entry name" value="tRNAHis_GuaTrfase_cat"/>
</dbReference>
<protein>
    <recommendedName>
        <fullName evidence="1">tRNA(His) guanylyltransferase</fullName>
    </recommendedName>
    <alternativeName>
        <fullName evidence="2">tRNA-histidine guanylyltransferase</fullName>
    </alternativeName>
</protein>
<organism evidence="4 5">
    <name type="scientific">Polyrhizophydium stewartii</name>
    <dbReference type="NCBI Taxonomy" id="2732419"/>
    <lineage>
        <taxon>Eukaryota</taxon>
        <taxon>Fungi</taxon>
        <taxon>Fungi incertae sedis</taxon>
        <taxon>Chytridiomycota</taxon>
        <taxon>Chytridiomycota incertae sedis</taxon>
        <taxon>Chytridiomycetes</taxon>
        <taxon>Rhizophydiales</taxon>
        <taxon>Rhizophydiales incertae sedis</taxon>
        <taxon>Polyrhizophydium</taxon>
    </lineage>
</organism>